<gene>
    <name evidence="2" type="ORF">FB559_2527</name>
</gene>
<dbReference type="OrthoDB" id="3483408at2"/>
<accession>A0A543CIN9</accession>
<dbReference type="Proteomes" id="UP000316096">
    <property type="component" value="Unassembled WGS sequence"/>
</dbReference>
<name>A0A543CIN9_9ACTN</name>
<feature type="region of interest" description="Disordered" evidence="1">
    <location>
        <begin position="1"/>
        <end position="29"/>
    </location>
</feature>
<dbReference type="EMBL" id="VFOZ01000001">
    <property type="protein sequence ID" value="TQL96972.1"/>
    <property type="molecule type" value="Genomic_DNA"/>
</dbReference>
<dbReference type="AlphaFoldDB" id="A0A543CIN9"/>
<evidence type="ECO:0000313" key="2">
    <source>
        <dbReference type="EMBL" id="TQL96972.1"/>
    </source>
</evidence>
<evidence type="ECO:0000256" key="1">
    <source>
        <dbReference type="SAM" id="MobiDB-lite"/>
    </source>
</evidence>
<protein>
    <submittedName>
        <fullName evidence="2">Uncharacterized protein</fullName>
    </submittedName>
</protein>
<reference evidence="2 3" key="1">
    <citation type="submission" date="2019-06" db="EMBL/GenBank/DDBJ databases">
        <title>Sequencing the genomes of 1000 actinobacteria strains.</title>
        <authorList>
            <person name="Klenk H.-P."/>
        </authorList>
    </citation>
    <scope>NUCLEOTIDE SEQUENCE [LARGE SCALE GENOMIC DNA]</scope>
    <source>
        <strain evidence="2 3">DSM 102200</strain>
    </source>
</reference>
<proteinExistence type="predicted"/>
<keyword evidence="3" id="KW-1185">Reference proteome</keyword>
<comment type="caution">
    <text evidence="2">The sequence shown here is derived from an EMBL/GenBank/DDBJ whole genome shotgun (WGS) entry which is preliminary data.</text>
</comment>
<organism evidence="2 3">
    <name type="scientific">Actinoallomurus bryophytorum</name>
    <dbReference type="NCBI Taxonomy" id="1490222"/>
    <lineage>
        <taxon>Bacteria</taxon>
        <taxon>Bacillati</taxon>
        <taxon>Actinomycetota</taxon>
        <taxon>Actinomycetes</taxon>
        <taxon>Streptosporangiales</taxon>
        <taxon>Thermomonosporaceae</taxon>
        <taxon>Actinoallomurus</taxon>
    </lineage>
</organism>
<dbReference type="RefSeq" id="WP_141955762.1">
    <property type="nucleotide sequence ID" value="NZ_VFOZ01000001.1"/>
</dbReference>
<sequence>MANAKIVPLRPRAARPVPARPDQDGPVSVEWDEGRETYVAVCERCTETLITERFDQAYGWADEHRCDPELVALLAEVLDRRAA</sequence>
<evidence type="ECO:0000313" key="3">
    <source>
        <dbReference type="Proteomes" id="UP000316096"/>
    </source>
</evidence>